<organism evidence="3">
    <name type="scientific">Meretrix meretrix</name>
    <name type="common">Asiatic hard clam</name>
    <name type="synonym">Venus meretrix</name>
    <dbReference type="NCBI Taxonomy" id="291251"/>
    <lineage>
        <taxon>Eukaryota</taxon>
        <taxon>Metazoa</taxon>
        <taxon>Spiralia</taxon>
        <taxon>Lophotrochozoa</taxon>
        <taxon>Mollusca</taxon>
        <taxon>Bivalvia</taxon>
        <taxon>Autobranchia</taxon>
        <taxon>Heteroconchia</taxon>
        <taxon>Euheterodonta</taxon>
        <taxon>Imparidentia</taxon>
        <taxon>Neoheterodontei</taxon>
        <taxon>Venerida</taxon>
        <taxon>Veneroidea</taxon>
        <taxon>Veneridae</taxon>
        <taxon>Meretrix</taxon>
    </lineage>
</organism>
<dbReference type="InterPro" id="IPR023346">
    <property type="entry name" value="Lysozyme-like_dom_sf"/>
</dbReference>
<dbReference type="GO" id="GO:0016998">
    <property type="term" value="P:cell wall macromolecule catabolic process"/>
    <property type="evidence" value="ECO:0007669"/>
    <property type="project" value="InterPro"/>
</dbReference>
<name>A0A1N7TAT7_MERMT</name>
<dbReference type="PANTHER" id="PTHR37406:SF1">
    <property type="entry name" value="T4-TYPE LYSOZYME 1-RELATED"/>
    <property type="match status" value="1"/>
</dbReference>
<evidence type="ECO:0000256" key="2">
    <source>
        <dbReference type="ARBA" id="ARBA00022638"/>
    </source>
</evidence>
<dbReference type="EMBL" id="KT934018">
    <property type="protein sequence ID" value="ALL27387.1"/>
    <property type="molecule type" value="mRNA"/>
</dbReference>
<dbReference type="PANTHER" id="PTHR37406">
    <property type="entry name" value="T4-TYPE LYSOZYME 1-RELATED"/>
    <property type="match status" value="1"/>
</dbReference>
<protein>
    <submittedName>
        <fullName evidence="3">Phage lysozyme 1</fullName>
    </submittedName>
</protein>
<evidence type="ECO:0000313" key="3">
    <source>
        <dbReference type="EMBL" id="ALL27387.1"/>
    </source>
</evidence>
<dbReference type="InterPro" id="IPR023347">
    <property type="entry name" value="Lysozyme_dom_sf"/>
</dbReference>
<proteinExistence type="evidence at transcript level"/>
<dbReference type="Gene3D" id="1.10.530.40">
    <property type="match status" value="1"/>
</dbReference>
<dbReference type="InterPro" id="IPR002196">
    <property type="entry name" value="Glyco_hydro_24"/>
</dbReference>
<sequence>MSWLTSKEIDSIKAQLKIDEGFDNKIYLDSLGLRTFGIGHLLKESDPEYKLPVGTVISQERIDSAFADDFNEAAATAKAIYPECETWPSEVKEIMVNMAFNMGGKLRQFKNLAKALKDRDWNTAADEMKDSKWYGQVKSRGERLVARMRAVKEN</sequence>
<keyword evidence="1" id="KW-0929">Antimicrobial</keyword>
<dbReference type="GO" id="GO:0009253">
    <property type="term" value="P:peptidoglycan catabolic process"/>
    <property type="evidence" value="ECO:0007669"/>
    <property type="project" value="InterPro"/>
</dbReference>
<dbReference type="GO" id="GO:0031640">
    <property type="term" value="P:killing of cells of another organism"/>
    <property type="evidence" value="ECO:0007669"/>
    <property type="project" value="UniProtKB-KW"/>
</dbReference>
<dbReference type="Pfam" id="PF00959">
    <property type="entry name" value="Phage_lysozyme"/>
    <property type="match status" value="1"/>
</dbReference>
<dbReference type="AlphaFoldDB" id="A0A1N7TAT7"/>
<accession>A0A1N7TAT7</accession>
<dbReference type="GO" id="GO:0042742">
    <property type="term" value="P:defense response to bacterium"/>
    <property type="evidence" value="ECO:0007669"/>
    <property type="project" value="UniProtKB-KW"/>
</dbReference>
<reference evidence="3" key="1">
    <citation type="submission" date="2015-10" db="EMBL/GenBank/DDBJ databases">
        <title>The enemy of my enemy is my friend: Cambrian domestication of bacteriophage lysozyme genes by the bivalve genomes.</title>
        <authorList>
            <person name="Ren Q."/>
            <person name="Wang C."/>
            <person name="Jin M."/>
            <person name="Lan J."/>
            <person name="Ye T."/>
            <person name="Hui K."/>
            <person name="Tan J."/>
            <person name="Wang Z."/>
            <person name="Wang W."/>
            <person name="Han G."/>
        </authorList>
    </citation>
    <scope>NUCLEOTIDE SEQUENCE</scope>
</reference>
<dbReference type="SUPFAM" id="SSF53955">
    <property type="entry name" value="Lysozyme-like"/>
    <property type="match status" value="1"/>
</dbReference>
<dbReference type="InterPro" id="IPR052619">
    <property type="entry name" value="Phage_lysozyme-like"/>
</dbReference>
<evidence type="ECO:0000256" key="1">
    <source>
        <dbReference type="ARBA" id="ARBA00022529"/>
    </source>
</evidence>
<keyword evidence="2" id="KW-0081">Bacteriolytic enzyme</keyword>
<dbReference type="GO" id="GO:0003796">
    <property type="term" value="F:lysozyme activity"/>
    <property type="evidence" value="ECO:0007669"/>
    <property type="project" value="InterPro"/>
</dbReference>